<evidence type="ECO:0000313" key="8">
    <source>
        <dbReference type="EMBL" id="KRZ71377.1"/>
    </source>
</evidence>
<comment type="caution">
    <text evidence="8">The sequence shown here is derived from an EMBL/GenBank/DDBJ whole genome shotgun (WGS) entry which is preliminary data.</text>
</comment>
<dbReference type="GO" id="GO:0030007">
    <property type="term" value="P:intracellular potassium ion homeostasis"/>
    <property type="evidence" value="ECO:0007669"/>
    <property type="project" value="TreeGrafter"/>
</dbReference>
<dbReference type="InterPro" id="IPR038702">
    <property type="entry name" value="Na/K_ATPase_sub_beta_sf"/>
</dbReference>
<keyword evidence="6 7" id="KW-0472">Membrane</keyword>
<comment type="similarity">
    <text evidence="2">Belongs to the X(+)/potassium ATPases subunit beta family.</text>
</comment>
<evidence type="ECO:0000313" key="9">
    <source>
        <dbReference type="Proteomes" id="UP000054843"/>
    </source>
</evidence>
<sequence>MVSRYAIVEEPEALEMDDDVYRADLTIEDLSGSTRSLEPILPGPIGLRTIFYDPSWSPKQRNCCLGIAIVVTCCCIAVLIALFVGLGQVISYINRSDRLKASGLYMIPDLDLHDIAVLVYNPAEKFKPAYRAYADEIDQYLAAYRNQSEKWSTTTDCVENSAVGKNKVCNFDLNWLGPNCTSETDYGYATGSPCVLFTLRSVGRWTPVISEEFLKTLKLVDVHHSNRLFDQNHIPLSCSIAQMGDGDSPPMFVQIIEPHRFAELHVMCQIMTVNIDELEGIHTIEFEYNNPRPESSNEKSTFP</sequence>
<evidence type="ECO:0000256" key="4">
    <source>
        <dbReference type="ARBA" id="ARBA00022968"/>
    </source>
</evidence>
<protein>
    <submittedName>
        <fullName evidence="8">Sodium/potassium-transporting ATPase subunit beta-1</fullName>
    </submittedName>
</protein>
<dbReference type="GO" id="GO:1990573">
    <property type="term" value="P:potassium ion import across plasma membrane"/>
    <property type="evidence" value="ECO:0007669"/>
    <property type="project" value="TreeGrafter"/>
</dbReference>
<evidence type="ECO:0000256" key="1">
    <source>
        <dbReference type="ARBA" id="ARBA00004606"/>
    </source>
</evidence>
<dbReference type="GO" id="GO:0006883">
    <property type="term" value="P:intracellular sodium ion homeostasis"/>
    <property type="evidence" value="ECO:0007669"/>
    <property type="project" value="TreeGrafter"/>
</dbReference>
<evidence type="ECO:0000256" key="5">
    <source>
        <dbReference type="ARBA" id="ARBA00022989"/>
    </source>
</evidence>
<dbReference type="PANTHER" id="PTHR11523">
    <property type="entry name" value="SODIUM/POTASSIUM-DEPENDENT ATPASE BETA SUBUNIT"/>
    <property type="match status" value="1"/>
</dbReference>
<gene>
    <name evidence="8" type="primary">ATP1B1</name>
    <name evidence="8" type="ORF">T10_6481</name>
</gene>
<comment type="subcellular location">
    <subcellularLocation>
        <location evidence="1">Membrane</location>
        <topology evidence="1">Single-pass type II membrane protein</topology>
    </subcellularLocation>
</comment>
<proteinExistence type="inferred from homology"/>
<evidence type="ECO:0000256" key="6">
    <source>
        <dbReference type="ARBA" id="ARBA00023136"/>
    </source>
</evidence>
<accession>A0A0V1MHL9</accession>
<keyword evidence="4" id="KW-0735">Signal-anchor</keyword>
<evidence type="ECO:0000256" key="2">
    <source>
        <dbReference type="ARBA" id="ARBA00005876"/>
    </source>
</evidence>
<evidence type="ECO:0000256" key="7">
    <source>
        <dbReference type="SAM" id="Phobius"/>
    </source>
</evidence>
<dbReference type="Proteomes" id="UP000054843">
    <property type="component" value="Unassembled WGS sequence"/>
</dbReference>
<dbReference type="GO" id="GO:0005890">
    <property type="term" value="C:sodium:potassium-exchanging ATPase complex"/>
    <property type="evidence" value="ECO:0007669"/>
    <property type="project" value="InterPro"/>
</dbReference>
<dbReference type="Gene3D" id="2.60.40.1660">
    <property type="entry name" value="Na, k-atpase alpha subunit"/>
    <property type="match status" value="1"/>
</dbReference>
<dbReference type="GO" id="GO:0001671">
    <property type="term" value="F:ATPase activator activity"/>
    <property type="evidence" value="ECO:0007669"/>
    <property type="project" value="TreeGrafter"/>
</dbReference>
<dbReference type="InterPro" id="IPR000402">
    <property type="entry name" value="Na/K_ATPase_sub_beta"/>
</dbReference>
<dbReference type="PANTHER" id="PTHR11523:SF28">
    <property type="entry name" value="NA_K-ATPASE BETA SUBUNIT ISOFORM 4-RELATED"/>
    <property type="match status" value="1"/>
</dbReference>
<dbReference type="GO" id="GO:0036376">
    <property type="term" value="P:sodium ion export across plasma membrane"/>
    <property type="evidence" value="ECO:0007669"/>
    <property type="project" value="TreeGrafter"/>
</dbReference>
<name>A0A0V1MHL9_9BILA</name>
<evidence type="ECO:0000256" key="3">
    <source>
        <dbReference type="ARBA" id="ARBA00022692"/>
    </source>
</evidence>
<dbReference type="EMBL" id="JYDO01000097">
    <property type="protein sequence ID" value="KRZ71377.1"/>
    <property type="molecule type" value="Genomic_DNA"/>
</dbReference>
<dbReference type="Pfam" id="PF00287">
    <property type="entry name" value="Na_K-ATPase"/>
    <property type="match status" value="1"/>
</dbReference>
<dbReference type="AlphaFoldDB" id="A0A0V1MHL9"/>
<reference evidence="8 9" key="1">
    <citation type="submission" date="2015-01" db="EMBL/GenBank/DDBJ databases">
        <title>Evolution of Trichinella species and genotypes.</title>
        <authorList>
            <person name="Korhonen P.K."/>
            <person name="Edoardo P."/>
            <person name="Giuseppe L.R."/>
            <person name="Gasser R.B."/>
        </authorList>
    </citation>
    <scope>NUCLEOTIDE SEQUENCE [LARGE SCALE GENOMIC DNA]</scope>
    <source>
        <strain evidence="8">ISS1980</strain>
    </source>
</reference>
<feature type="transmembrane region" description="Helical" evidence="7">
    <location>
        <begin position="65"/>
        <end position="90"/>
    </location>
</feature>
<keyword evidence="9" id="KW-1185">Reference proteome</keyword>
<keyword evidence="3 7" id="KW-0812">Transmembrane</keyword>
<keyword evidence="5 7" id="KW-1133">Transmembrane helix</keyword>
<organism evidence="8 9">
    <name type="scientific">Trichinella papuae</name>
    <dbReference type="NCBI Taxonomy" id="268474"/>
    <lineage>
        <taxon>Eukaryota</taxon>
        <taxon>Metazoa</taxon>
        <taxon>Ecdysozoa</taxon>
        <taxon>Nematoda</taxon>
        <taxon>Enoplea</taxon>
        <taxon>Dorylaimia</taxon>
        <taxon>Trichinellida</taxon>
        <taxon>Trichinellidae</taxon>
        <taxon>Trichinella</taxon>
    </lineage>
</organism>